<comment type="caution">
    <text evidence="1">The sequence shown here is derived from an EMBL/GenBank/DDBJ whole genome shotgun (WGS) entry which is preliminary data.</text>
</comment>
<dbReference type="RefSeq" id="WP_184749274.1">
    <property type="nucleotide sequence ID" value="NZ_BAAAJR010000008.1"/>
</dbReference>
<evidence type="ECO:0000313" key="2">
    <source>
        <dbReference type="Proteomes" id="UP000537775"/>
    </source>
</evidence>
<keyword evidence="2" id="KW-1185">Reference proteome</keyword>
<dbReference type="AlphaFoldDB" id="A0A7X0KTE4"/>
<gene>
    <name evidence="1" type="ORF">HD594_000315</name>
</gene>
<dbReference type="EMBL" id="JACHML010000001">
    <property type="protein sequence ID" value="MBB6390002.1"/>
    <property type="molecule type" value="Genomic_DNA"/>
</dbReference>
<organism evidence="1 2">
    <name type="scientific">Microbacterium thalassium</name>
    <dbReference type="NCBI Taxonomy" id="362649"/>
    <lineage>
        <taxon>Bacteria</taxon>
        <taxon>Bacillati</taxon>
        <taxon>Actinomycetota</taxon>
        <taxon>Actinomycetes</taxon>
        <taxon>Micrococcales</taxon>
        <taxon>Microbacteriaceae</taxon>
        <taxon>Microbacterium</taxon>
    </lineage>
</organism>
<sequence>MIDRSTAEAVTYRTAVTAFTYYPTKLLDEPGYNVDEDIDWCLEPLDADLRPAFRTIARDVITDPNADRQAYIRHLMNLVP</sequence>
<proteinExistence type="predicted"/>
<evidence type="ECO:0000313" key="1">
    <source>
        <dbReference type="EMBL" id="MBB6390002.1"/>
    </source>
</evidence>
<name>A0A7X0KTE4_9MICO</name>
<dbReference type="Proteomes" id="UP000537775">
    <property type="component" value="Unassembled WGS sequence"/>
</dbReference>
<protein>
    <submittedName>
        <fullName evidence="1">Uncharacterized protein</fullName>
    </submittedName>
</protein>
<reference evidence="1 2" key="1">
    <citation type="submission" date="2020-08" db="EMBL/GenBank/DDBJ databases">
        <title>Sequencing the genomes of 1000 actinobacteria strains.</title>
        <authorList>
            <person name="Klenk H.-P."/>
        </authorList>
    </citation>
    <scope>NUCLEOTIDE SEQUENCE [LARGE SCALE GENOMIC DNA]</scope>
    <source>
        <strain evidence="1 2">DSM 12511</strain>
    </source>
</reference>
<accession>A0A7X0KTE4</accession>